<dbReference type="SUPFAM" id="SSF48371">
    <property type="entry name" value="ARM repeat"/>
    <property type="match status" value="3"/>
</dbReference>
<evidence type="ECO:0000313" key="5">
    <source>
        <dbReference type="Proteomes" id="UP000324767"/>
    </source>
</evidence>
<dbReference type="Pfam" id="PF25468">
    <property type="entry name" value="HEAT_HEATR5A"/>
    <property type="match status" value="1"/>
</dbReference>
<dbReference type="Pfam" id="PF20210">
    <property type="entry name" value="Laa1_Sip1_HTR5"/>
    <property type="match status" value="1"/>
</dbReference>
<dbReference type="Proteomes" id="UP000324767">
    <property type="component" value="Unassembled WGS sequence"/>
</dbReference>
<feature type="domain" description="LAA1-like C-terminal TPR repeats" evidence="3">
    <location>
        <begin position="1859"/>
        <end position="2018"/>
    </location>
</feature>
<comment type="similarity">
    <text evidence="1">Belongs to the HEATR5 family.</text>
</comment>
<dbReference type="GO" id="GO:0008104">
    <property type="term" value="P:intracellular protein localization"/>
    <property type="evidence" value="ECO:0007669"/>
    <property type="project" value="TreeGrafter"/>
</dbReference>
<dbReference type="GO" id="GO:0030139">
    <property type="term" value="C:endocytic vesicle"/>
    <property type="evidence" value="ECO:0007669"/>
    <property type="project" value="TreeGrafter"/>
</dbReference>
<dbReference type="InterPro" id="IPR016024">
    <property type="entry name" value="ARM-type_fold"/>
</dbReference>
<dbReference type="InterPro" id="IPR040108">
    <property type="entry name" value="Laa1/Sip1/HEATR5"/>
</dbReference>
<dbReference type="InterPro" id="IPR057981">
    <property type="entry name" value="TPR_LAA1-like_C"/>
</dbReference>
<dbReference type="PANTHER" id="PTHR21663:SF0">
    <property type="entry name" value="HEAT REPEAT-CONTAINING PROTEIN 5B"/>
    <property type="match status" value="1"/>
</dbReference>
<proteinExistence type="inferred from homology"/>
<dbReference type="GO" id="GO:0006897">
    <property type="term" value="P:endocytosis"/>
    <property type="evidence" value="ECO:0007669"/>
    <property type="project" value="TreeGrafter"/>
</dbReference>
<comment type="caution">
    <text evidence="4">The sequence shown here is derived from an EMBL/GenBank/DDBJ whole genome shotgun (WGS) entry which is preliminary data.</text>
</comment>
<reference evidence="4 5" key="1">
    <citation type="submission" date="2019-09" db="EMBL/GenBank/DDBJ databases">
        <title>The hologenome of the rock-dwelling lichen Lasallia pustulata.</title>
        <authorList>
            <person name="Greshake Tzovaras B."/>
            <person name="Segers F."/>
            <person name="Bicker A."/>
            <person name="Dal Grande F."/>
            <person name="Otte J."/>
            <person name="Hankeln T."/>
            <person name="Schmitt I."/>
            <person name="Ebersberger I."/>
        </authorList>
    </citation>
    <scope>NUCLEOTIDE SEQUENCE [LARGE SCALE GENOMIC DNA]</scope>
    <source>
        <strain evidence="4">A1-1</strain>
    </source>
</reference>
<feature type="compositionally biased region" description="Low complexity" evidence="2">
    <location>
        <begin position="10"/>
        <end position="22"/>
    </location>
</feature>
<dbReference type="GO" id="GO:0042147">
    <property type="term" value="P:retrograde transport, endosome to Golgi"/>
    <property type="evidence" value="ECO:0007669"/>
    <property type="project" value="TreeGrafter"/>
</dbReference>
<feature type="region of interest" description="Disordered" evidence="2">
    <location>
        <begin position="290"/>
        <end position="315"/>
    </location>
</feature>
<dbReference type="GO" id="GO:0005794">
    <property type="term" value="C:Golgi apparatus"/>
    <property type="evidence" value="ECO:0007669"/>
    <property type="project" value="TreeGrafter"/>
</dbReference>
<accession>A0A5M8PKI2</accession>
<dbReference type="OrthoDB" id="192608at2759"/>
<evidence type="ECO:0000313" key="4">
    <source>
        <dbReference type="EMBL" id="KAA6409435.1"/>
    </source>
</evidence>
<name>A0A5M8PKI2_9LECA</name>
<sequence>MSVTRNHAATTNGVSNGNSTSSMPELDVSRLHSLPSEQQDLYLLTFTASLDNHVRSLNKDGASLQQVHIKRELFQIIELSSPAPTRVIRNSIGRCFAEIFGKGDRKLLYESINELVGIINAGKGEKELRKKHAAVHCLGEIFRAAGGSAISLSSLTCSSLIRLLKSAQNHVGLRGSIFKTLGKIVGSVRGSIDEAVARESWKQARASASGDKAAHVQISACECLQEFVKGTTYFDNASDFESVKSTIWKICDSPVAPVRCSAACCLASILVKSYSEDAFDKSAPKVKKLSKGSKRQSMAIGANDDETTRADSPSRASTAKLGFSLSDLLRQLSAQYIRTSTSNKARAAIALCYSKVLLGLDSTIVEKHYALIADHLLVDILSSSSISYNRYRLLSTRSFVQKALGDVVGHKVLGETGQVNAARALINNVLKNYPKVIKERAEPNKQALTGALGVLASMIQRLGSAFNVLGDTCREALAQVLQHPSYTVQIHASYCLRIFTLACPHYLIPCASICLNSLNRELGFLTTGRHSSRRCVGLANGLAAVLSISPMQPLYSSIEIDSRVLSLATGLLKSSSNVELRVSGTQVQVAWILIGGLMALGPNFVKIHLSQLLLLWKNALPKPFTKENTAQRQIAEINYLTHVRECALGSVLSFLEFNSKLITTDVSRRLALMLQNTTEFLDNVSTKRDAVDVSQRITPLLQFQDLILMVRRRVFQCYTKLVNLSPLASIEVLTQSNLISLSMTVFADPENHAQSSLGSSIAQSASTFDSIWDVADNWGFGLTGLVRELDIKPIPGEHNSILRPHWLDEDAEGAAFDQALSSPICGAREHDSVYLCMYGRDGFEELPDPPATEAVNSAIGLFAVALPLQAPRVQEGVLEQLATFVSASNMHRDPGRKAAVTVNVAMALLAALKVGGSETLAPPGDLKHPAVEKILQELLQALIVHQDECIRNVAYEALGRLCNISGNTFTTNQVNVLIDTIVSNRDPNARAGCAMSLGSIHSLLGGMAAGYHLKSIHGVLMSLCKDPHPAVHFWAIEALSKVADSAGLTFSPYVSSTLGMLAQLWTCDSHNDESASIATSNTEIEHPTSDIIAHAIDCVINVLGPDLQDMSKARDLIFTLVKQFEVDDMSLIRAESLRCWEHISLYASSQIDFSTYVRRLQLDLSSPQAKIREIAIDGLYNLMRRDAEAVLGAADAELEDQIWAVLNESPSQQGIRNILDVWLGQTSLSKTDQWITRCQSIVSKIASKSVEAALPAVTQAPAVPDLQDEEVAGFATSGNAKEEAPSVPDAVQELLPWRVRAFALDCLSNLLAVVGRDVQLHPESPAGHALQNRIADVIRLAFLSSTSDVVELRIGGLKLIDQILTIFGKTPDPDFAEALLLEQYQAQISSALTPAFAADSSAELASEAVNVCGTFIAAGLVTDVDRMGRILKLLVSALQSFTSDAEDSAVGDLKGLSANAQTMVKLAVLSAWAELQVASTEQPYLVDVVKPYIAKLTPLWLESLQEFARLRFEPDISNSTASTNPNSSFDIMYSALNRQTLLKFYQDSWLNLVDAIASLIDQDSDFVFDALDGKTAEGKVNGIAAKASDINYRDEPVAFFFVLFGISFEALMTRPNNDTPEAREQTLEILLALKRILRPSVSGNAIYQDNVFSETMELFDRLVLTDGLQVQAVIVDIARNLCLAHPSAKEGDGEDHLSDDIEQLFELTRIVVLVLAGVLPNLAEDAPARHQLSEEAVSLIRLSLETLVDASNIFPSIIKTDLHACIIHIFATILGTGRCQEAVVPQALPIFRRFIQSITLDASDDSTVTDQVRGCLQRFLSILAYAQRRETEASLTCAKNTLLASTILLTSGSSALPPNETLVTKLLGETIDCLHDVGLAKVAANCLRSLLLINPKSSTDEAIARYLIPRLLLFIGDTTQAEPENARSLVARGLTSFVSTVAQGTQISTALCLILPALLSRASTVGKDLFPETAAGLLELASADQGGFKGVVGQMSAEQRTFMELVIREGGVGTRNQSREDKAAEETEPTIALKLNFG</sequence>
<gene>
    <name evidence="4" type="ORF">FRX48_06988</name>
</gene>
<feature type="region of interest" description="Disordered" evidence="2">
    <location>
        <begin position="1"/>
        <end position="25"/>
    </location>
</feature>
<evidence type="ECO:0000256" key="1">
    <source>
        <dbReference type="ARBA" id="ARBA00008304"/>
    </source>
</evidence>
<evidence type="ECO:0000259" key="3">
    <source>
        <dbReference type="Pfam" id="PF25808"/>
    </source>
</evidence>
<dbReference type="InterPro" id="IPR011989">
    <property type="entry name" value="ARM-like"/>
</dbReference>
<dbReference type="PANTHER" id="PTHR21663">
    <property type="entry name" value="HYPOTHETICAL HEAT DOMAIN-CONTAINING"/>
    <property type="match status" value="1"/>
</dbReference>
<protein>
    <recommendedName>
        <fullName evidence="3">LAA1-like C-terminal TPR repeats domain-containing protein</fullName>
    </recommendedName>
</protein>
<dbReference type="GO" id="GO:0016020">
    <property type="term" value="C:membrane"/>
    <property type="evidence" value="ECO:0007669"/>
    <property type="project" value="TreeGrafter"/>
</dbReference>
<organism evidence="4 5">
    <name type="scientific">Lasallia pustulata</name>
    <dbReference type="NCBI Taxonomy" id="136370"/>
    <lineage>
        <taxon>Eukaryota</taxon>
        <taxon>Fungi</taxon>
        <taxon>Dikarya</taxon>
        <taxon>Ascomycota</taxon>
        <taxon>Pezizomycotina</taxon>
        <taxon>Lecanoromycetes</taxon>
        <taxon>OSLEUM clade</taxon>
        <taxon>Umbilicariomycetidae</taxon>
        <taxon>Umbilicariales</taxon>
        <taxon>Umbilicariaceae</taxon>
        <taxon>Lasallia</taxon>
    </lineage>
</organism>
<dbReference type="GO" id="GO:0005829">
    <property type="term" value="C:cytosol"/>
    <property type="evidence" value="ECO:0007669"/>
    <property type="project" value="GOC"/>
</dbReference>
<evidence type="ECO:0000256" key="2">
    <source>
        <dbReference type="SAM" id="MobiDB-lite"/>
    </source>
</evidence>
<dbReference type="Gene3D" id="1.25.10.10">
    <property type="entry name" value="Leucine-rich Repeat Variant"/>
    <property type="match status" value="3"/>
</dbReference>
<dbReference type="EMBL" id="VXIT01000011">
    <property type="protein sequence ID" value="KAA6409435.1"/>
    <property type="molecule type" value="Genomic_DNA"/>
</dbReference>
<dbReference type="Pfam" id="PF25808">
    <property type="entry name" value="TPR_LAA1_C"/>
    <property type="match status" value="1"/>
</dbReference>
<dbReference type="InterPro" id="IPR046837">
    <property type="entry name" value="Laa1/Sip1/HEATR5-like_HEAT"/>
</dbReference>